<name>A0ACB7SIF0_HYAAI</name>
<proteinExistence type="predicted"/>
<comment type="caution">
    <text evidence="1">The sequence shown here is derived from an EMBL/GenBank/DDBJ whole genome shotgun (WGS) entry which is preliminary data.</text>
</comment>
<sequence length="459" mass="50885">MDFENKECLRARQSGSYLALFCDLANPSHKVHFGAVSAHCCAHANESSWQPLSSITLDVNGVGYELLVMLMEAVVLFCVLAYWDSGHRCARVFGATLGAASAKASPSSPDTLDEDVRHEHEEVVRLRRDKLFQERALLVENLHKKYGSLHAVRGLTFGVHQQECFGLLGVNGSGKTTTFQMLTALVPPTRGEAYMGDYVLSREPRLWQARLGYCMQYGGLLESLTAYEFLRLFARLRGVPSKDAKPLVESFVELVGLQACADRPCGTYSGGGKRKLSMAAALIGLPRLVFLDEPTAGVDVVAKTRIFAALADIMSYSGISIVLNSHSMDDCESVCDRIAIMSKGQMQCLGTLQRLKDRFGGGYTLVLKLTPKERVREKDVQVSIQQVFLGAALKDYREGVFKFHLLQKLRWSEVFARVNELQKCYSFEYAFVSDCSLEDIFVDIARRPTSSIALKGTSK</sequence>
<reference evidence="1" key="1">
    <citation type="submission" date="2020-05" db="EMBL/GenBank/DDBJ databases">
        <title>Large-scale comparative analyses of tick genomes elucidate their genetic diversity and vector capacities.</title>
        <authorList>
            <person name="Jia N."/>
            <person name="Wang J."/>
            <person name="Shi W."/>
            <person name="Du L."/>
            <person name="Sun Y."/>
            <person name="Zhan W."/>
            <person name="Jiang J."/>
            <person name="Wang Q."/>
            <person name="Zhang B."/>
            <person name="Ji P."/>
            <person name="Sakyi L.B."/>
            <person name="Cui X."/>
            <person name="Yuan T."/>
            <person name="Jiang B."/>
            <person name="Yang W."/>
            <person name="Lam T.T.-Y."/>
            <person name="Chang Q."/>
            <person name="Ding S."/>
            <person name="Wang X."/>
            <person name="Zhu J."/>
            <person name="Ruan X."/>
            <person name="Zhao L."/>
            <person name="Wei J."/>
            <person name="Que T."/>
            <person name="Du C."/>
            <person name="Cheng J."/>
            <person name="Dai P."/>
            <person name="Han X."/>
            <person name="Huang E."/>
            <person name="Gao Y."/>
            <person name="Liu J."/>
            <person name="Shao H."/>
            <person name="Ye R."/>
            <person name="Li L."/>
            <person name="Wei W."/>
            <person name="Wang X."/>
            <person name="Wang C."/>
            <person name="Yang T."/>
            <person name="Huo Q."/>
            <person name="Li W."/>
            <person name="Guo W."/>
            <person name="Chen H."/>
            <person name="Zhou L."/>
            <person name="Ni X."/>
            <person name="Tian J."/>
            <person name="Zhou Y."/>
            <person name="Sheng Y."/>
            <person name="Liu T."/>
            <person name="Pan Y."/>
            <person name="Xia L."/>
            <person name="Li J."/>
            <person name="Zhao F."/>
            <person name="Cao W."/>
        </authorList>
    </citation>
    <scope>NUCLEOTIDE SEQUENCE</scope>
    <source>
        <strain evidence="1">Hyas-2018</strain>
    </source>
</reference>
<dbReference type="EMBL" id="CM023484">
    <property type="protein sequence ID" value="KAH6934355.1"/>
    <property type="molecule type" value="Genomic_DNA"/>
</dbReference>
<gene>
    <name evidence="1" type="ORF">HPB50_023267</name>
</gene>
<accession>A0ACB7SIF0</accession>
<protein>
    <submittedName>
        <fullName evidence="1">Uncharacterized protein</fullName>
    </submittedName>
</protein>
<evidence type="ECO:0000313" key="2">
    <source>
        <dbReference type="Proteomes" id="UP000821845"/>
    </source>
</evidence>
<keyword evidence="2" id="KW-1185">Reference proteome</keyword>
<dbReference type="Proteomes" id="UP000821845">
    <property type="component" value="Chromosome 4"/>
</dbReference>
<evidence type="ECO:0000313" key="1">
    <source>
        <dbReference type="EMBL" id="KAH6934355.1"/>
    </source>
</evidence>
<organism evidence="1 2">
    <name type="scientific">Hyalomma asiaticum</name>
    <name type="common">Tick</name>
    <dbReference type="NCBI Taxonomy" id="266040"/>
    <lineage>
        <taxon>Eukaryota</taxon>
        <taxon>Metazoa</taxon>
        <taxon>Ecdysozoa</taxon>
        <taxon>Arthropoda</taxon>
        <taxon>Chelicerata</taxon>
        <taxon>Arachnida</taxon>
        <taxon>Acari</taxon>
        <taxon>Parasitiformes</taxon>
        <taxon>Ixodida</taxon>
        <taxon>Ixodoidea</taxon>
        <taxon>Ixodidae</taxon>
        <taxon>Hyalomminae</taxon>
        <taxon>Hyalomma</taxon>
    </lineage>
</organism>